<evidence type="ECO:0000313" key="2">
    <source>
        <dbReference type="Proteomes" id="UP000239001"/>
    </source>
</evidence>
<gene>
    <name evidence="1" type="ORF">C7H19_19450</name>
</gene>
<keyword evidence="2" id="KW-1185">Reference proteome</keyword>
<evidence type="ECO:0000313" key="1">
    <source>
        <dbReference type="EMBL" id="PSF33901.1"/>
    </source>
</evidence>
<dbReference type="EMBL" id="PXOH01000028">
    <property type="protein sequence ID" value="PSF33901.1"/>
    <property type="molecule type" value="Genomic_DNA"/>
</dbReference>
<dbReference type="AlphaFoldDB" id="A0A2T1LTC8"/>
<comment type="caution">
    <text evidence="1">The sequence shown here is derived from an EMBL/GenBank/DDBJ whole genome shotgun (WGS) entry which is preliminary data.</text>
</comment>
<accession>A0A2T1LTC8</accession>
<protein>
    <submittedName>
        <fullName evidence="1">Uncharacterized protein</fullName>
    </submittedName>
</protein>
<reference evidence="1 2" key="2">
    <citation type="submission" date="2018-03" db="EMBL/GenBank/DDBJ databases">
        <authorList>
            <person name="Keele B.F."/>
        </authorList>
    </citation>
    <scope>NUCLEOTIDE SEQUENCE [LARGE SCALE GENOMIC DNA]</scope>
    <source>
        <strain evidence="1 2">CCALA 016</strain>
    </source>
</reference>
<name>A0A2T1LTC8_9CHRO</name>
<reference evidence="1 2" key="1">
    <citation type="submission" date="2018-03" db="EMBL/GenBank/DDBJ databases">
        <title>The ancient ancestry and fast evolution of plastids.</title>
        <authorList>
            <person name="Moore K.R."/>
            <person name="Magnabosco C."/>
            <person name="Momper L."/>
            <person name="Gold D.A."/>
            <person name="Bosak T."/>
            <person name="Fournier G.P."/>
        </authorList>
    </citation>
    <scope>NUCLEOTIDE SEQUENCE [LARGE SCALE GENOMIC DNA]</scope>
    <source>
        <strain evidence="1 2">CCALA 016</strain>
    </source>
</reference>
<organism evidence="1 2">
    <name type="scientific">Aphanothece hegewaldii CCALA 016</name>
    <dbReference type="NCBI Taxonomy" id="2107694"/>
    <lineage>
        <taxon>Bacteria</taxon>
        <taxon>Bacillati</taxon>
        <taxon>Cyanobacteriota</taxon>
        <taxon>Cyanophyceae</taxon>
        <taxon>Oscillatoriophycideae</taxon>
        <taxon>Chroococcales</taxon>
        <taxon>Aphanothecaceae</taxon>
        <taxon>Aphanothece</taxon>
    </lineage>
</organism>
<proteinExistence type="predicted"/>
<sequence length="59" mass="6669">MVIVAIATLVRDNNTEFVPPAERVYPQHLIGVAIDLLKAADVDWNQVRNIEELQKTLNL</sequence>
<dbReference type="Proteomes" id="UP000239001">
    <property type="component" value="Unassembled WGS sequence"/>
</dbReference>